<organism evidence="1 2">
    <name type="scientific">Lasiosphaeris hirsuta</name>
    <dbReference type="NCBI Taxonomy" id="260670"/>
    <lineage>
        <taxon>Eukaryota</taxon>
        <taxon>Fungi</taxon>
        <taxon>Dikarya</taxon>
        <taxon>Ascomycota</taxon>
        <taxon>Pezizomycotina</taxon>
        <taxon>Sordariomycetes</taxon>
        <taxon>Sordariomycetidae</taxon>
        <taxon>Sordariales</taxon>
        <taxon>Lasiosphaeriaceae</taxon>
        <taxon>Lasiosphaeris</taxon>
    </lineage>
</organism>
<protein>
    <submittedName>
        <fullName evidence="1">Uncharacterized protein</fullName>
    </submittedName>
</protein>
<name>A0AA40E1E6_9PEZI</name>
<evidence type="ECO:0000313" key="1">
    <source>
        <dbReference type="EMBL" id="KAK0719133.1"/>
    </source>
</evidence>
<reference evidence="1" key="1">
    <citation type="submission" date="2023-06" db="EMBL/GenBank/DDBJ databases">
        <title>Genome-scale phylogeny and comparative genomics of the fungal order Sordariales.</title>
        <authorList>
            <consortium name="Lawrence Berkeley National Laboratory"/>
            <person name="Hensen N."/>
            <person name="Bonometti L."/>
            <person name="Westerberg I."/>
            <person name="Brannstrom I.O."/>
            <person name="Guillou S."/>
            <person name="Cros-Aarteil S."/>
            <person name="Calhoun S."/>
            <person name="Haridas S."/>
            <person name="Kuo A."/>
            <person name="Mondo S."/>
            <person name="Pangilinan J."/>
            <person name="Riley R."/>
            <person name="Labutti K."/>
            <person name="Andreopoulos B."/>
            <person name="Lipzen A."/>
            <person name="Chen C."/>
            <person name="Yanf M."/>
            <person name="Daum C."/>
            <person name="Ng V."/>
            <person name="Clum A."/>
            <person name="Steindorff A."/>
            <person name="Ohm R."/>
            <person name="Martin F."/>
            <person name="Silar P."/>
            <person name="Natvig D."/>
            <person name="Lalanne C."/>
            <person name="Gautier V."/>
            <person name="Ament-Velasquez S.L."/>
            <person name="Kruys A."/>
            <person name="Hutchinson M.I."/>
            <person name="Powell A.J."/>
            <person name="Barry K."/>
            <person name="Miller A.N."/>
            <person name="Grigoriev I.V."/>
            <person name="Debuchy R."/>
            <person name="Gladieux P."/>
            <person name="Thoren M.H."/>
            <person name="Johannesson H."/>
        </authorList>
    </citation>
    <scope>NUCLEOTIDE SEQUENCE</scope>
    <source>
        <strain evidence="1">SMH4607-1</strain>
    </source>
</reference>
<dbReference type="AlphaFoldDB" id="A0AA40E1E6"/>
<sequence>MGATSDGSKIPIYLMDWLYTKLTEDEALKVFIIDPSTLAERYINQPQFADSLTEFPALHHPAVSALDPRDVLCDSIRYIFATRSLQPQADFLPRPEAEDIASVDVMAFSDGWVGAANKVLTLTHIRIDDQQSVSISGSILEGLRPDSPLTTDVINAAIFQAVKQSEWVVVDTATEQGLKMDGVTKNLLLVAQRSGHIIIVPISVEMIRRGIQGPVNTWLHPVPEQVTWKTVLLPKLARKYDLALVDLWSVVHGIFVLRFGHSCQGKFPATYGTREFRAQLYYSLVCRDYGSGEEEDIEDAV</sequence>
<dbReference type="EMBL" id="JAUKUA010000003">
    <property type="protein sequence ID" value="KAK0719133.1"/>
    <property type="molecule type" value="Genomic_DNA"/>
</dbReference>
<gene>
    <name evidence="1" type="ORF">B0H67DRAFT_551556</name>
</gene>
<keyword evidence="2" id="KW-1185">Reference proteome</keyword>
<accession>A0AA40E1E6</accession>
<evidence type="ECO:0000313" key="2">
    <source>
        <dbReference type="Proteomes" id="UP001172102"/>
    </source>
</evidence>
<comment type="caution">
    <text evidence="1">The sequence shown here is derived from an EMBL/GenBank/DDBJ whole genome shotgun (WGS) entry which is preliminary data.</text>
</comment>
<dbReference type="Proteomes" id="UP001172102">
    <property type="component" value="Unassembled WGS sequence"/>
</dbReference>
<proteinExistence type="predicted"/>